<gene>
    <name evidence="1" type="ORF">M1B34_05510</name>
    <name evidence="2" type="ORF">M1B35_03125</name>
</gene>
<organism evidence="1 3">
    <name type="scientific">Pseudomonas morbosilactucae</name>
    <dbReference type="NCBI Taxonomy" id="2938197"/>
    <lineage>
        <taxon>Bacteria</taxon>
        <taxon>Pseudomonadati</taxon>
        <taxon>Pseudomonadota</taxon>
        <taxon>Gammaproteobacteria</taxon>
        <taxon>Pseudomonadales</taxon>
        <taxon>Pseudomonadaceae</taxon>
        <taxon>Pseudomonas</taxon>
    </lineage>
</organism>
<dbReference type="AlphaFoldDB" id="A0A9X2C5F5"/>
<dbReference type="Proteomes" id="UP001155163">
    <property type="component" value="Unassembled WGS sequence"/>
</dbReference>
<sequence length="213" mass="24533">MDPTHIQALQQLRSWVPVGLRHAQVLLEQCAGDPQQAAERFKAELLQHLVTQSGLPLEQARDCLQHADYDLPRALAAIEEARFTLTQRILRKHHRDPGHAVSLIAQAVETVHQLHRAYWLALEQLDALAPALRCFMTLYEWASYEDWEGFDSAVHFQLAPTIAQFRYLQWLELADALEQPDLRLGREAYQRHKPQLDEALLNLAQENIPLFPQ</sequence>
<evidence type="ECO:0000313" key="3">
    <source>
        <dbReference type="Proteomes" id="UP001155059"/>
    </source>
</evidence>
<protein>
    <submittedName>
        <fullName evidence="1">Uncharacterized protein</fullName>
    </submittedName>
</protein>
<dbReference type="EMBL" id="JALQCW010000008">
    <property type="protein sequence ID" value="MCK9797213.1"/>
    <property type="molecule type" value="Genomic_DNA"/>
</dbReference>
<dbReference type="Proteomes" id="UP001155059">
    <property type="component" value="Unassembled WGS sequence"/>
</dbReference>
<dbReference type="RefSeq" id="WP_123327896.1">
    <property type="nucleotide sequence ID" value="NZ_JALQCW010000008.1"/>
</dbReference>
<reference evidence="3 4" key="1">
    <citation type="journal article" date="2022" name="Int. J. Syst. Evol. Microbiol.">
        <title>Pseudomonas aegrilactucae sp. nov. and Pseudomonas morbosilactucae sp. nov., pathogens causing bacterial rot of lettuce in Japan.</title>
        <authorList>
            <person name="Sawada H."/>
            <person name="Fujikawa T."/>
            <person name="Satou M."/>
        </authorList>
    </citation>
    <scope>NUCLEOTIDE SEQUENCE [LARGE SCALE GENOMIC DNA]</scope>
    <source>
        <strain evidence="1 3">MAFF 302030</strain>
        <strain evidence="2 4">MAFF 302046</strain>
    </source>
</reference>
<evidence type="ECO:0000313" key="1">
    <source>
        <dbReference type="EMBL" id="MCK9797213.1"/>
    </source>
</evidence>
<accession>A0A9X2C5F5</accession>
<proteinExistence type="predicted"/>
<evidence type="ECO:0000313" key="2">
    <source>
        <dbReference type="EMBL" id="MCK9813171.1"/>
    </source>
</evidence>
<dbReference type="EMBL" id="JALQCX010000005">
    <property type="protein sequence ID" value="MCK9813171.1"/>
    <property type="molecule type" value="Genomic_DNA"/>
</dbReference>
<comment type="caution">
    <text evidence="1">The sequence shown here is derived from an EMBL/GenBank/DDBJ whole genome shotgun (WGS) entry which is preliminary data.</text>
</comment>
<name>A0A9X2C5F5_9PSED</name>
<reference evidence="3 4" key="2">
    <citation type="journal article" date="2023" name="Plant Pathol.">
        <title>Dismantling and reorganizing Pseudomonas marginalis sensu#lato.</title>
        <authorList>
            <person name="Sawada H."/>
            <person name="Fujikawa T."/>
            <person name="Satou M."/>
        </authorList>
    </citation>
    <scope>NUCLEOTIDE SEQUENCE [LARGE SCALE GENOMIC DNA]</scope>
    <source>
        <strain evidence="1 3">MAFF 302030</strain>
        <strain evidence="2 4">MAFF 302046</strain>
    </source>
</reference>
<keyword evidence="4" id="KW-1185">Reference proteome</keyword>
<evidence type="ECO:0000313" key="4">
    <source>
        <dbReference type="Proteomes" id="UP001155163"/>
    </source>
</evidence>